<accession>A0A6G1HEU4</accession>
<evidence type="ECO:0000256" key="10">
    <source>
        <dbReference type="ARBA" id="ARBA00047957"/>
    </source>
</evidence>
<comment type="similarity">
    <text evidence="2 11">Belongs to the TRM44 family.</text>
</comment>
<dbReference type="GO" id="GO:0141101">
    <property type="term" value="F:tRNA(Ser) (uridine(44)-2'-O-)-methyltransferase activity"/>
    <property type="evidence" value="ECO:0007669"/>
    <property type="project" value="UniProtKB-EC"/>
</dbReference>
<feature type="compositionally biased region" description="Low complexity" evidence="12">
    <location>
        <begin position="448"/>
        <end position="461"/>
    </location>
</feature>
<keyword evidence="5 11" id="KW-0963">Cytoplasm</keyword>
<dbReference type="Pfam" id="PF07757">
    <property type="entry name" value="AdoMet_MTase"/>
    <property type="match status" value="2"/>
</dbReference>
<dbReference type="GO" id="GO:0030488">
    <property type="term" value="P:tRNA methylation"/>
    <property type="evidence" value="ECO:0007669"/>
    <property type="project" value="UniProtKB-UniRule"/>
</dbReference>
<gene>
    <name evidence="13" type="ORF">K402DRAFT_129466</name>
</gene>
<name>A0A6G1HEU4_9PEZI</name>
<dbReference type="GO" id="GO:0005737">
    <property type="term" value="C:cytoplasm"/>
    <property type="evidence" value="ECO:0007669"/>
    <property type="project" value="UniProtKB-SubCell"/>
</dbReference>
<proteinExistence type="inferred from homology"/>
<dbReference type="EC" id="2.1.1.211" evidence="3 11"/>
<evidence type="ECO:0000256" key="4">
    <source>
        <dbReference type="ARBA" id="ARBA00017788"/>
    </source>
</evidence>
<dbReference type="OrthoDB" id="10047021at2759"/>
<dbReference type="EMBL" id="ML977139">
    <property type="protein sequence ID" value="KAF1991604.1"/>
    <property type="molecule type" value="Genomic_DNA"/>
</dbReference>
<sequence length="575" mass="64440">MAADTVASQSSFSPKDLTKGHPIFSQPGEIWLSILSSPCSFNPDCFHAVITDMVENPNRTSSHLFRAEIFFDSLKHVSSSFAAQMKAEYRPISIDVPEYELQQSVVRRLIPRNPQLDKPLVQTCHLLRATSNEQERNLLIMIPHTSVAKEIPWYHPSVRSLAILHQWCHNEKHGEGELSIHYKLFESTELDTRLERTALNMLKIYHKHGQGHQAGYVKRVHHDQVISQKAFQDTYTRLKTTYAKSLIGVWVEQTDPAKHVFEDLGIAAFLIELWNDMYSFENTNKSQHVPSSNVAPSEKKRPPFPGFIDIGCGNGVLVHILTSEGYSGTGFDARARKTWSTFPQMVQDRLSEKLLVPSIFQAMAGGESPTGKGLDSQVEPNGSENGIAFHDGIFPNGTFIISNHADELTGWTPLLAHLNQSPFIAIPCCSHSLSGARFRAPAVSLRPSTNGSTSNSTDSTSAPVEKENSDKTGQLQKRNPKIPSAYAALCDWIARLTEETEFVPEKEMLRIPSTRNAAIIGRKRNTTTEEKTLQEREDKIRDLLKRELGVADLERASVEWIERAEKIRKCKGGVH</sequence>
<dbReference type="Proteomes" id="UP000800041">
    <property type="component" value="Unassembled WGS sequence"/>
</dbReference>
<feature type="region of interest" description="Disordered" evidence="12">
    <location>
        <begin position="1"/>
        <end position="20"/>
    </location>
</feature>
<evidence type="ECO:0000256" key="6">
    <source>
        <dbReference type="ARBA" id="ARBA00022603"/>
    </source>
</evidence>
<evidence type="ECO:0000256" key="11">
    <source>
        <dbReference type="RuleBase" id="RU368004"/>
    </source>
</evidence>
<keyword evidence="14" id="KW-1185">Reference proteome</keyword>
<feature type="compositionally biased region" description="Polar residues" evidence="12">
    <location>
        <begin position="1"/>
        <end position="13"/>
    </location>
</feature>
<keyword evidence="9 11" id="KW-0819">tRNA processing</keyword>
<comment type="subcellular location">
    <subcellularLocation>
        <location evidence="1 11">Cytoplasm</location>
    </subcellularLocation>
</comment>
<evidence type="ECO:0000256" key="3">
    <source>
        <dbReference type="ARBA" id="ARBA00012795"/>
    </source>
</evidence>
<organism evidence="13 14">
    <name type="scientific">Aulographum hederae CBS 113979</name>
    <dbReference type="NCBI Taxonomy" id="1176131"/>
    <lineage>
        <taxon>Eukaryota</taxon>
        <taxon>Fungi</taxon>
        <taxon>Dikarya</taxon>
        <taxon>Ascomycota</taxon>
        <taxon>Pezizomycotina</taxon>
        <taxon>Dothideomycetes</taxon>
        <taxon>Pleosporomycetidae</taxon>
        <taxon>Aulographales</taxon>
        <taxon>Aulographaceae</taxon>
    </lineage>
</organism>
<evidence type="ECO:0000256" key="1">
    <source>
        <dbReference type="ARBA" id="ARBA00004496"/>
    </source>
</evidence>
<comment type="function">
    <text evidence="11">Adenosyl-L-methionine (AdoMet)-dependent tRNA (uracil-O(2)-)-methyltransferase.</text>
</comment>
<reference evidence="13" key="1">
    <citation type="journal article" date="2020" name="Stud. Mycol.">
        <title>101 Dothideomycetes genomes: a test case for predicting lifestyles and emergence of pathogens.</title>
        <authorList>
            <person name="Haridas S."/>
            <person name="Albert R."/>
            <person name="Binder M."/>
            <person name="Bloem J."/>
            <person name="Labutti K."/>
            <person name="Salamov A."/>
            <person name="Andreopoulos B."/>
            <person name="Baker S."/>
            <person name="Barry K."/>
            <person name="Bills G."/>
            <person name="Bluhm B."/>
            <person name="Cannon C."/>
            <person name="Castanera R."/>
            <person name="Culley D."/>
            <person name="Daum C."/>
            <person name="Ezra D."/>
            <person name="Gonzalez J."/>
            <person name="Henrissat B."/>
            <person name="Kuo A."/>
            <person name="Liang C."/>
            <person name="Lipzen A."/>
            <person name="Lutzoni F."/>
            <person name="Magnuson J."/>
            <person name="Mondo S."/>
            <person name="Nolan M."/>
            <person name="Ohm R."/>
            <person name="Pangilinan J."/>
            <person name="Park H.-J."/>
            <person name="Ramirez L."/>
            <person name="Alfaro M."/>
            <person name="Sun H."/>
            <person name="Tritt A."/>
            <person name="Yoshinaga Y."/>
            <person name="Zwiers L.-H."/>
            <person name="Turgeon B."/>
            <person name="Goodwin S."/>
            <person name="Spatafora J."/>
            <person name="Crous P."/>
            <person name="Grigoriev I."/>
        </authorList>
    </citation>
    <scope>NUCLEOTIDE SEQUENCE</scope>
    <source>
        <strain evidence="13">CBS 113979</strain>
    </source>
</reference>
<comment type="catalytic activity">
    <reaction evidence="10 11">
        <text>uridine(44) in tRNA(Ser) + S-adenosyl-L-methionine = 2'-O-methyluridine(44) in tRNA(Ser) + S-adenosyl-L-homocysteine + H(+)</text>
        <dbReference type="Rhea" id="RHEA:43100"/>
        <dbReference type="Rhea" id="RHEA-COMP:10339"/>
        <dbReference type="Rhea" id="RHEA-COMP:10340"/>
        <dbReference type="ChEBI" id="CHEBI:15378"/>
        <dbReference type="ChEBI" id="CHEBI:57856"/>
        <dbReference type="ChEBI" id="CHEBI:59789"/>
        <dbReference type="ChEBI" id="CHEBI:65315"/>
        <dbReference type="ChEBI" id="CHEBI:74478"/>
        <dbReference type="EC" id="2.1.1.211"/>
    </reaction>
</comment>
<evidence type="ECO:0000313" key="13">
    <source>
        <dbReference type="EMBL" id="KAF1991604.1"/>
    </source>
</evidence>
<dbReference type="PANTHER" id="PTHR21210">
    <property type="entry name" value="TRNA (URACIL-O(2)-)-METHYLTRANSFERASE-RELATED"/>
    <property type="match status" value="1"/>
</dbReference>
<evidence type="ECO:0000256" key="5">
    <source>
        <dbReference type="ARBA" id="ARBA00022490"/>
    </source>
</evidence>
<dbReference type="InterPro" id="IPR011671">
    <property type="entry name" value="tRNA_uracil_MeTrfase"/>
</dbReference>
<evidence type="ECO:0000313" key="14">
    <source>
        <dbReference type="Proteomes" id="UP000800041"/>
    </source>
</evidence>
<evidence type="ECO:0000256" key="12">
    <source>
        <dbReference type="SAM" id="MobiDB-lite"/>
    </source>
</evidence>
<evidence type="ECO:0000256" key="7">
    <source>
        <dbReference type="ARBA" id="ARBA00022679"/>
    </source>
</evidence>
<protein>
    <recommendedName>
        <fullName evidence="4 11">tRNA (uracil-O(2)-)-methyltransferase</fullName>
        <ecNumber evidence="3 11">2.1.1.211</ecNumber>
    </recommendedName>
</protein>
<keyword evidence="7 11" id="KW-0808">Transferase</keyword>
<keyword evidence="8 11" id="KW-0949">S-adenosyl-L-methionine</keyword>
<evidence type="ECO:0000256" key="9">
    <source>
        <dbReference type="ARBA" id="ARBA00022694"/>
    </source>
</evidence>
<feature type="region of interest" description="Disordered" evidence="12">
    <location>
        <begin position="444"/>
        <end position="478"/>
    </location>
</feature>
<dbReference type="AlphaFoldDB" id="A0A6G1HEU4"/>
<evidence type="ECO:0000256" key="8">
    <source>
        <dbReference type="ARBA" id="ARBA00022691"/>
    </source>
</evidence>
<dbReference type="PANTHER" id="PTHR21210:SF0">
    <property type="entry name" value="TRNA (URACIL-O(2)-)-METHYLTRANSFERASE-RELATED"/>
    <property type="match status" value="1"/>
</dbReference>
<keyword evidence="6 11" id="KW-0489">Methyltransferase</keyword>
<evidence type="ECO:0000256" key="2">
    <source>
        <dbReference type="ARBA" id="ARBA00009056"/>
    </source>
</evidence>